<feature type="compositionally biased region" description="Low complexity" evidence="1">
    <location>
        <begin position="1064"/>
        <end position="1083"/>
    </location>
</feature>
<feature type="compositionally biased region" description="Low complexity" evidence="1">
    <location>
        <begin position="585"/>
        <end position="628"/>
    </location>
</feature>
<protein>
    <submittedName>
        <fullName evidence="2">Uncharacterized protein</fullName>
    </submittedName>
</protein>
<feature type="compositionally biased region" description="Pro residues" evidence="1">
    <location>
        <begin position="852"/>
        <end position="866"/>
    </location>
</feature>
<reference evidence="2 3" key="1">
    <citation type="journal article" date="2024" name="J Genomics">
        <title>Draft genome sequencing and assembly of Favolaschia claudopus CIRM-BRFM 2984 isolated from oak limbs.</title>
        <authorList>
            <person name="Navarro D."/>
            <person name="Drula E."/>
            <person name="Chaduli D."/>
            <person name="Cazenave R."/>
            <person name="Ahrendt S."/>
            <person name="Wang J."/>
            <person name="Lipzen A."/>
            <person name="Daum C."/>
            <person name="Barry K."/>
            <person name="Grigoriev I.V."/>
            <person name="Favel A."/>
            <person name="Rosso M.N."/>
            <person name="Martin F."/>
        </authorList>
    </citation>
    <scope>NUCLEOTIDE SEQUENCE [LARGE SCALE GENOMIC DNA]</scope>
    <source>
        <strain evidence="2 3">CIRM-BRFM 2984</strain>
    </source>
</reference>
<name>A0AAW0AGR1_9AGAR</name>
<sequence>MPTRGSGESGSGGKVIKRATPETIQDKFLVGYQGWFTCGGDGAPIGEGHHGWQHWLNAPLPANGRINTDLWPDTSAYEESELYVVEGLKHKNGDPAKVFSSRDPRTVRRHFHWMAEYGVDGAFLQRFVGQVDPEWEGNRDERFGGLIRLRDEVGRRVREAAEAEGRVWAIMYDASGVPADKVLRIVTQDFTHLLRDERILDSPFYLHERGRPVIALWGFGLSDSPVSPQLARQVFDALRRVAFEHCNQEIYIFGGTAAHWRTPGQGDAHADPGWEGFWVGKDGAVDAVSPWSVGRFTTAVEVEAFARDRWGPDADMIAAHNEGLELNPGGGRRVDYLPVVLPGGSGFNLSHGKWSFNGIKRNGGKFLWSQIFHTKRLKGVRSLYGAMWDEYDEGTAFLPVVEKKRQLPEHETFPFLSLDEDGYDIPSDWFMRIAGFAAEGLRSERRIHDTFPSKELQDFWSTRPKYEDESTSTSSSSGAGASSSSSSGLQASSSYSSSAGMSSSRSGAGASGSGSAGVAAASAAQSTEETEADRRAREAKEQFDVWAEEQRRKEAEGEEMPPPAYSLEDEGPGLPAEATSPPQPVQQQQVPVHQQQQERQPTLPQQQQQQQVPIQQQPIQEQRPISIPQEERRASLPQQRPVPAQQPSFHQHGQPSFQQQGPIPQQQQQQHQHSPPQSQAPTNDYGGNARPVSGGEPAVDALASDLGRARLTTSPPPLHPSLPARHSSGGSAQQGYGRTGGAERPPMHPAHPQAGRLGSQSSVHTLSSSGGGGDVGSSGAGAGYDAAGRVASPEAQGGRAYGAPQHTGGPSPSPGNTPHPQHQNSRSQPQWQQQQNQAQHTGGSTGSSNSAYPPPQPPPYGPPAGPPQAHALYGQFPPPAGGSTSSAPYAHGGGSASSYNPAGAYPPHQQHTYQQPQHSGGSSSSTSSYPPPQPPRPSSAYPGQAGGAGYTPPSGPPPPQGHAPYAASGSAVSLSAKPNQPSYPGAAPDSAPPRPPASGYAPYPASSGSGGAYPSPLPAHGPPPSLAPRPDSVRPTTPGYGGGPHAGPMQSSYPNQYTSQNTNLPSASYPGSSYSSPGKLPSPDLSGPAFPGTSQYGAYNTPPQSPFFGGQAFPGPQPGGYMSPSYPPAGPSGGYSSYQDSQGFPGAGYSSPYNNDYSPQPQGPWIPGGGPPPSMPHRPGSLPQPSYGQQPYGGPTNFPSPPSSGPTYGLDPLDKIVGRRTREQLEGAVDSIAQSSTKLFNKFR</sequence>
<evidence type="ECO:0000313" key="3">
    <source>
        <dbReference type="Proteomes" id="UP001362999"/>
    </source>
</evidence>
<dbReference type="AlphaFoldDB" id="A0AAW0AGR1"/>
<dbReference type="Gene3D" id="3.20.20.80">
    <property type="entry name" value="Glycosidases"/>
    <property type="match status" value="1"/>
</dbReference>
<feature type="compositionally biased region" description="Low complexity" evidence="1">
    <location>
        <begin position="997"/>
        <end position="1007"/>
    </location>
</feature>
<feature type="compositionally biased region" description="Low complexity" evidence="1">
    <location>
        <begin position="1134"/>
        <end position="1143"/>
    </location>
</feature>
<dbReference type="EMBL" id="JAWWNJ010000069">
    <property type="protein sequence ID" value="KAK7008054.1"/>
    <property type="molecule type" value="Genomic_DNA"/>
</dbReference>
<feature type="compositionally biased region" description="Low complexity" evidence="1">
    <location>
        <begin position="905"/>
        <end position="928"/>
    </location>
</feature>
<feature type="compositionally biased region" description="Polar residues" evidence="1">
    <location>
        <begin position="970"/>
        <end position="982"/>
    </location>
</feature>
<feature type="compositionally biased region" description="Low complexity" evidence="1">
    <location>
        <begin position="1106"/>
        <end position="1124"/>
    </location>
</feature>
<evidence type="ECO:0000313" key="2">
    <source>
        <dbReference type="EMBL" id="KAK7008054.1"/>
    </source>
</evidence>
<keyword evidence="3" id="KW-1185">Reference proteome</keyword>
<feature type="compositionally biased region" description="Polar residues" evidence="1">
    <location>
        <begin position="1049"/>
        <end position="1063"/>
    </location>
</feature>
<feature type="compositionally biased region" description="Pro residues" evidence="1">
    <location>
        <begin position="1161"/>
        <end position="1176"/>
    </location>
</feature>
<feature type="compositionally biased region" description="Low complexity" evidence="1">
    <location>
        <begin position="516"/>
        <end position="526"/>
    </location>
</feature>
<feature type="compositionally biased region" description="Low complexity" evidence="1">
    <location>
        <begin position="818"/>
        <end position="840"/>
    </location>
</feature>
<dbReference type="Proteomes" id="UP001362999">
    <property type="component" value="Unassembled WGS sequence"/>
</dbReference>
<comment type="caution">
    <text evidence="2">The sequence shown here is derived from an EMBL/GenBank/DDBJ whole genome shotgun (WGS) entry which is preliminary data.</text>
</comment>
<dbReference type="CDD" id="cd11576">
    <property type="entry name" value="GH99_GH71_like_2"/>
    <property type="match status" value="1"/>
</dbReference>
<feature type="compositionally biased region" description="Low complexity" evidence="1">
    <location>
        <begin position="654"/>
        <end position="679"/>
    </location>
</feature>
<feature type="region of interest" description="Disordered" evidence="1">
    <location>
        <begin position="462"/>
        <end position="1213"/>
    </location>
</feature>
<proteinExistence type="predicted"/>
<feature type="compositionally biased region" description="Pro residues" evidence="1">
    <location>
        <begin position="1015"/>
        <end position="1027"/>
    </location>
</feature>
<feature type="compositionally biased region" description="Low complexity" evidence="1">
    <location>
        <begin position="471"/>
        <end position="508"/>
    </location>
</feature>
<feature type="compositionally biased region" description="Basic and acidic residues" evidence="1">
    <location>
        <begin position="532"/>
        <end position="555"/>
    </location>
</feature>
<gene>
    <name evidence="2" type="ORF">R3P38DRAFT_3027180</name>
</gene>
<organism evidence="2 3">
    <name type="scientific">Favolaschia claudopus</name>
    <dbReference type="NCBI Taxonomy" id="2862362"/>
    <lineage>
        <taxon>Eukaryota</taxon>
        <taxon>Fungi</taxon>
        <taxon>Dikarya</taxon>
        <taxon>Basidiomycota</taxon>
        <taxon>Agaricomycotina</taxon>
        <taxon>Agaricomycetes</taxon>
        <taxon>Agaricomycetidae</taxon>
        <taxon>Agaricales</taxon>
        <taxon>Marasmiineae</taxon>
        <taxon>Mycenaceae</taxon>
        <taxon>Favolaschia</taxon>
    </lineage>
</organism>
<evidence type="ECO:0000256" key="1">
    <source>
        <dbReference type="SAM" id="MobiDB-lite"/>
    </source>
</evidence>
<accession>A0AAW0AGR1</accession>
<feature type="compositionally biased region" description="Gly residues" evidence="1">
    <location>
        <begin position="769"/>
        <end position="782"/>
    </location>
</feature>